<keyword evidence="2" id="KW-0812">Transmembrane</keyword>
<protein>
    <submittedName>
        <fullName evidence="3">Uncharacterized protein</fullName>
    </submittedName>
</protein>
<organism evidence="3 4">
    <name type="scientific">Cylicocyclus nassatus</name>
    <name type="common">Nematode worm</name>
    <dbReference type="NCBI Taxonomy" id="53992"/>
    <lineage>
        <taxon>Eukaryota</taxon>
        <taxon>Metazoa</taxon>
        <taxon>Ecdysozoa</taxon>
        <taxon>Nematoda</taxon>
        <taxon>Chromadorea</taxon>
        <taxon>Rhabditida</taxon>
        <taxon>Rhabditina</taxon>
        <taxon>Rhabditomorpha</taxon>
        <taxon>Strongyloidea</taxon>
        <taxon>Strongylidae</taxon>
        <taxon>Cylicocyclus</taxon>
    </lineage>
</organism>
<evidence type="ECO:0000256" key="1">
    <source>
        <dbReference type="SAM" id="MobiDB-lite"/>
    </source>
</evidence>
<reference evidence="3" key="1">
    <citation type="submission" date="2023-07" db="EMBL/GenBank/DDBJ databases">
        <authorList>
            <consortium name="CYATHOMIX"/>
        </authorList>
    </citation>
    <scope>NUCLEOTIDE SEQUENCE</scope>
    <source>
        <strain evidence="3">N/A</strain>
    </source>
</reference>
<keyword evidence="4" id="KW-1185">Reference proteome</keyword>
<proteinExistence type="predicted"/>
<dbReference type="AlphaFoldDB" id="A0AA36DLF4"/>
<comment type="caution">
    <text evidence="3">The sequence shown here is derived from an EMBL/GenBank/DDBJ whole genome shotgun (WGS) entry which is preliminary data.</text>
</comment>
<evidence type="ECO:0000313" key="3">
    <source>
        <dbReference type="EMBL" id="CAJ0589871.1"/>
    </source>
</evidence>
<evidence type="ECO:0000256" key="2">
    <source>
        <dbReference type="SAM" id="Phobius"/>
    </source>
</evidence>
<accession>A0AA36DLF4</accession>
<dbReference type="Proteomes" id="UP001176961">
    <property type="component" value="Unassembled WGS sequence"/>
</dbReference>
<sequence>MDAAPDPSGDEGGPGPNQGFVQEAAHLAPEGRQDRLLYLTCHVVMHGTATEEPRRMLMLIEVVTGRQADISVSEIYGFLRELEADLHLRNYVFCSSCCRTLSGKRIRPKRSRSQRRAVLSPLDSRSQLMTVLTKHLSLLISIHRRLHDHRLTIATDGFIPARLSRQELWPLYKTVDDLSSKLGSSYLNEILAGVLWTSKTPQEELWEVRDGAAGDIWSIGLRLSHAVVDYQGLKDIFGLPRWTSRFGCHKCLFPGNHEGSKLKWYCSDPLAFERRSSATIREDAELHRNGLRSKASAILFTPAQCCADALHVISEGVTQNRLRDLLPRSSKISVMKLSGEAISELNTALISTRNYTYSSKFVLCLEDLPSMTGAEVDMFANALFPLIGAVILCPSALCAASIVGYGFCLKELQFPGVDSLSSLPLNSHLTDFCK</sequence>
<dbReference type="EMBL" id="CATQJL010000001">
    <property type="protein sequence ID" value="CAJ0589871.1"/>
    <property type="molecule type" value="Genomic_DNA"/>
</dbReference>
<gene>
    <name evidence="3" type="ORF">CYNAS_LOCUS1854</name>
</gene>
<keyword evidence="2" id="KW-1133">Transmembrane helix</keyword>
<name>A0AA36DLF4_CYLNA</name>
<feature type="region of interest" description="Disordered" evidence="1">
    <location>
        <begin position="1"/>
        <end position="20"/>
    </location>
</feature>
<keyword evidence="2" id="KW-0472">Membrane</keyword>
<feature type="transmembrane region" description="Helical" evidence="2">
    <location>
        <begin position="382"/>
        <end position="407"/>
    </location>
</feature>
<evidence type="ECO:0000313" key="4">
    <source>
        <dbReference type="Proteomes" id="UP001176961"/>
    </source>
</evidence>